<dbReference type="GO" id="GO:0140036">
    <property type="term" value="F:ubiquitin-modified protein reader activity"/>
    <property type="evidence" value="ECO:0007669"/>
    <property type="project" value="UniProtKB-ARBA"/>
</dbReference>
<keyword evidence="8" id="KW-0040">ANK repeat</keyword>
<comment type="subcellular location">
    <subcellularLocation>
        <location evidence="2">Cell membrane</location>
    </subcellularLocation>
    <subcellularLocation>
        <location evidence="1">Endosome</location>
    </subcellularLocation>
</comment>
<dbReference type="InterPro" id="IPR036770">
    <property type="entry name" value="Ankyrin_rpt-contain_sf"/>
</dbReference>
<evidence type="ECO:0000256" key="4">
    <source>
        <dbReference type="ARBA" id="ARBA00022737"/>
    </source>
</evidence>
<dbReference type="GO" id="GO:0005886">
    <property type="term" value="C:plasma membrane"/>
    <property type="evidence" value="ECO:0007669"/>
    <property type="project" value="UniProtKB-SubCell"/>
</dbReference>
<evidence type="ECO:0000256" key="5">
    <source>
        <dbReference type="ARBA" id="ARBA00022753"/>
    </source>
</evidence>
<evidence type="ECO:0000259" key="9">
    <source>
        <dbReference type="Pfam" id="PF11904"/>
    </source>
</evidence>
<dbReference type="InterPro" id="IPR055285">
    <property type="entry name" value="ANKRD13_C"/>
</dbReference>
<keyword evidence="4" id="KW-0677">Repeat</keyword>
<dbReference type="Gene3D" id="1.25.40.20">
    <property type="entry name" value="Ankyrin repeat-containing domain"/>
    <property type="match status" value="1"/>
</dbReference>
<keyword evidence="11" id="KW-1185">Reference proteome</keyword>
<dbReference type="SUPFAM" id="SSF48403">
    <property type="entry name" value="Ankyrin repeat"/>
    <property type="match status" value="1"/>
</dbReference>
<dbReference type="AlphaFoldDB" id="A0AAD9KVT7"/>
<dbReference type="PANTHER" id="PTHR12447">
    <property type="entry name" value="ANKYRIN REPEAT DOMAIN-CONTAINING PROTEIN 13"/>
    <property type="match status" value="1"/>
</dbReference>
<keyword evidence="3" id="KW-1003">Cell membrane</keyword>
<proteinExistence type="predicted"/>
<feature type="domain" description="Ankyrin repeat" evidence="9">
    <location>
        <begin position="148"/>
        <end position="175"/>
    </location>
</feature>
<evidence type="ECO:0000313" key="10">
    <source>
        <dbReference type="EMBL" id="KAK2177810.1"/>
    </source>
</evidence>
<dbReference type="InterPro" id="IPR002110">
    <property type="entry name" value="Ankyrin_rpt"/>
</dbReference>
<feature type="repeat" description="ANK" evidence="8">
    <location>
        <begin position="50"/>
        <end position="82"/>
    </location>
</feature>
<dbReference type="InterPro" id="IPR021832">
    <property type="entry name" value="ANKRD13"/>
</dbReference>
<evidence type="ECO:0000256" key="6">
    <source>
        <dbReference type="ARBA" id="ARBA00023136"/>
    </source>
</evidence>
<dbReference type="PANTHER" id="PTHR12447:SF31">
    <property type="entry name" value="LD31969P"/>
    <property type="match status" value="1"/>
</dbReference>
<protein>
    <recommendedName>
        <fullName evidence="9">Ankyrin repeat domain-containing protein</fullName>
    </recommendedName>
</protein>
<comment type="function">
    <text evidence="7">Ubiquitin-binding protein that specifically recognizes and binds 'Lys-63'-linked ubiquitin. Does not bind 'Lys-48'-linked ubiquitin. Positively regulates the internalization of ligand-activated EGFR by binding to the Ub moiety of ubiquitinated EGFR at the cell membrane.</text>
</comment>
<name>A0AAD9KVT7_RIDPI</name>
<evidence type="ECO:0000256" key="1">
    <source>
        <dbReference type="ARBA" id="ARBA00004177"/>
    </source>
</evidence>
<gene>
    <name evidence="10" type="ORF">NP493_577g01046</name>
</gene>
<dbReference type="Pfam" id="PF12796">
    <property type="entry name" value="Ank_2"/>
    <property type="match status" value="1"/>
</dbReference>
<evidence type="ECO:0000256" key="7">
    <source>
        <dbReference type="ARBA" id="ARBA00024956"/>
    </source>
</evidence>
<dbReference type="PROSITE" id="PS50297">
    <property type="entry name" value="ANK_REP_REGION"/>
    <property type="match status" value="1"/>
</dbReference>
<feature type="domain" description="Ankyrin repeat" evidence="9">
    <location>
        <begin position="184"/>
        <end position="262"/>
    </location>
</feature>
<evidence type="ECO:0000313" key="11">
    <source>
        <dbReference type="Proteomes" id="UP001209878"/>
    </source>
</evidence>
<dbReference type="PROSITE" id="PS50088">
    <property type="entry name" value="ANK_REPEAT"/>
    <property type="match status" value="1"/>
</dbReference>
<evidence type="ECO:0000256" key="8">
    <source>
        <dbReference type="PROSITE-ProRule" id="PRU00023"/>
    </source>
</evidence>
<sequence length="555" mass="63250">MSSSSWKKHNFPIHWLVWHNEYHRVDEELKSGGVSDSRLKSYDVEIQDPRGRTPLHLAVTLGHLECTRVLLRHGANANAENSKYWTVVQEAISTGDPEIVQLCLQSRDYQRHSQRTGDVPSLLKKLREAPDFYVEMKWEFTSWGANVRIDTTLLGFDNMNWLRGSRSFIFKSEQDAAVAGRDHDEAGGVRNKAGIWGWRSDKVETVNGYDCKVFNACNVELVTKTRTEHLTDRDKQQSKKNSKNPLESILSVAEREEKVHGAASNGDLDILSYNPCHVTPFLPQDLDVLSYNPCHVTPFLPQDLDVLSYNPCHVTPFLPQDLDVLSYNPCHVTPFLPQDLDVLSYNPCHVTPFLPQDLDVLSYNPCHVTPFLPQDLDVLSYNPCHITPFLPQDLDVLSYNPCHVTPFLPQDLDVLSYNPCHVTPFLPQDLDVLSYNPCHITPFLPQDLDVLSYNPCHVTPFLPQDLDVLSYNPCHITPFLPQDLDVLSYNPCHITPFLPQDLDVLSYNPCHITPFLPQDLDVLSYNPCHVTPFLPQDLDVLSYNPCHSLHSYHRT</sequence>
<evidence type="ECO:0000256" key="2">
    <source>
        <dbReference type="ARBA" id="ARBA00004236"/>
    </source>
</evidence>
<dbReference type="Pfam" id="PF11904">
    <property type="entry name" value="ANKRD13_C"/>
    <property type="match status" value="2"/>
</dbReference>
<dbReference type="EMBL" id="JAODUO010000577">
    <property type="protein sequence ID" value="KAK2177810.1"/>
    <property type="molecule type" value="Genomic_DNA"/>
</dbReference>
<evidence type="ECO:0000256" key="3">
    <source>
        <dbReference type="ARBA" id="ARBA00022475"/>
    </source>
</evidence>
<accession>A0AAD9KVT7</accession>
<keyword evidence="5" id="KW-0967">Endosome</keyword>
<dbReference type="GO" id="GO:0005768">
    <property type="term" value="C:endosome"/>
    <property type="evidence" value="ECO:0007669"/>
    <property type="project" value="UniProtKB-SubCell"/>
</dbReference>
<dbReference type="GO" id="GO:0002091">
    <property type="term" value="P:negative regulation of receptor internalization"/>
    <property type="evidence" value="ECO:0007669"/>
    <property type="project" value="UniProtKB-ARBA"/>
</dbReference>
<reference evidence="10" key="1">
    <citation type="journal article" date="2023" name="Mol. Biol. Evol.">
        <title>Third-Generation Sequencing Reveals the Adaptive Role of the Epigenome in Three Deep-Sea Polychaetes.</title>
        <authorList>
            <person name="Perez M."/>
            <person name="Aroh O."/>
            <person name="Sun Y."/>
            <person name="Lan Y."/>
            <person name="Juniper S.K."/>
            <person name="Young C.R."/>
            <person name="Angers B."/>
            <person name="Qian P.Y."/>
        </authorList>
    </citation>
    <scope>NUCLEOTIDE SEQUENCE</scope>
    <source>
        <strain evidence="10">R07B-5</strain>
    </source>
</reference>
<dbReference type="SMART" id="SM00248">
    <property type="entry name" value="ANK"/>
    <property type="match status" value="2"/>
</dbReference>
<comment type="caution">
    <text evidence="10">The sequence shown here is derived from an EMBL/GenBank/DDBJ whole genome shotgun (WGS) entry which is preliminary data.</text>
</comment>
<dbReference type="FunFam" id="1.25.40.20:FF:000057">
    <property type="entry name" value="Ankyrin repeat domain-containing protein 13B"/>
    <property type="match status" value="1"/>
</dbReference>
<organism evidence="10 11">
    <name type="scientific">Ridgeia piscesae</name>
    <name type="common">Tubeworm</name>
    <dbReference type="NCBI Taxonomy" id="27915"/>
    <lineage>
        <taxon>Eukaryota</taxon>
        <taxon>Metazoa</taxon>
        <taxon>Spiralia</taxon>
        <taxon>Lophotrochozoa</taxon>
        <taxon>Annelida</taxon>
        <taxon>Polychaeta</taxon>
        <taxon>Sedentaria</taxon>
        <taxon>Canalipalpata</taxon>
        <taxon>Sabellida</taxon>
        <taxon>Siboglinidae</taxon>
        <taxon>Ridgeia</taxon>
    </lineage>
</organism>
<dbReference type="Proteomes" id="UP001209878">
    <property type="component" value="Unassembled WGS sequence"/>
</dbReference>
<keyword evidence="6" id="KW-0472">Membrane</keyword>